<dbReference type="GO" id="GO:0007165">
    <property type="term" value="P:signal transduction"/>
    <property type="evidence" value="ECO:0007669"/>
    <property type="project" value="UniProtKB-KW"/>
</dbReference>
<evidence type="ECO:0000256" key="1">
    <source>
        <dbReference type="ARBA" id="ARBA00023224"/>
    </source>
</evidence>
<accession>A0A0D1A125</accession>
<organism evidence="5 6">
    <name type="scientific">Clostridium botulinum B2 450</name>
    <dbReference type="NCBI Taxonomy" id="1379739"/>
    <lineage>
        <taxon>Bacteria</taxon>
        <taxon>Bacillati</taxon>
        <taxon>Bacillota</taxon>
        <taxon>Clostridia</taxon>
        <taxon>Eubacteriales</taxon>
        <taxon>Clostridiaceae</taxon>
        <taxon>Clostridium</taxon>
    </lineage>
</organism>
<dbReference type="PROSITE" id="PS50111">
    <property type="entry name" value="CHEMOTAXIS_TRANSDUC_2"/>
    <property type="match status" value="1"/>
</dbReference>
<evidence type="ECO:0000256" key="2">
    <source>
        <dbReference type="PROSITE-ProRule" id="PRU00284"/>
    </source>
</evidence>
<dbReference type="Gene3D" id="1.10.287.950">
    <property type="entry name" value="Methyl-accepting chemotaxis protein"/>
    <property type="match status" value="1"/>
</dbReference>
<proteinExistence type="predicted"/>
<keyword evidence="1 2" id="KW-0807">Transducer</keyword>
<evidence type="ECO:0000313" key="5">
    <source>
        <dbReference type="EMBL" id="KIS24503.1"/>
    </source>
</evidence>
<dbReference type="SMART" id="SM00283">
    <property type="entry name" value="MA"/>
    <property type="match status" value="1"/>
</dbReference>
<dbReference type="PANTHER" id="PTHR32089:SF112">
    <property type="entry name" value="LYSOZYME-LIKE PROTEIN-RELATED"/>
    <property type="match status" value="1"/>
</dbReference>
<keyword evidence="3" id="KW-0175">Coiled coil</keyword>
<dbReference type="Pfam" id="PF00015">
    <property type="entry name" value="MCPsignal"/>
    <property type="match status" value="1"/>
</dbReference>
<dbReference type="Proteomes" id="UP000032250">
    <property type="component" value="Unassembled WGS sequence"/>
</dbReference>
<dbReference type="GO" id="GO:0016020">
    <property type="term" value="C:membrane"/>
    <property type="evidence" value="ECO:0007669"/>
    <property type="project" value="InterPro"/>
</dbReference>
<dbReference type="PANTHER" id="PTHR32089">
    <property type="entry name" value="METHYL-ACCEPTING CHEMOTAXIS PROTEIN MCPB"/>
    <property type="match status" value="1"/>
</dbReference>
<evidence type="ECO:0000256" key="3">
    <source>
        <dbReference type="SAM" id="Coils"/>
    </source>
</evidence>
<dbReference type="EMBL" id="JXSU01000007">
    <property type="protein sequence ID" value="KIS24503.1"/>
    <property type="molecule type" value="Genomic_DNA"/>
</dbReference>
<dbReference type="AlphaFoldDB" id="A0A0D1A125"/>
<dbReference type="OrthoDB" id="9807021at2"/>
<dbReference type="InterPro" id="IPR004089">
    <property type="entry name" value="MCPsignal_dom"/>
</dbReference>
<sequence length="282" mass="31415">MGENRRFQSNEEILAAFKLVLPYINKIIHEDMVVGLTDLEKYVGYHRAKEFELDLPEGKPIKGIKTIEECIKYKKEIYDNIQKEVYGRAIKTIFTPIYGVNNEVIGTLSSGIDFDNNNQLVENVQKLVENVKQVTENTAQVSEAAESLAKSGQNAILMVEELNNKKNDTSEILEFIKGIATQTNLLGLNAAIEAARAGESGRGFAVVAGQVRKLSDQSQEAVKNIEKILDEMNNSVNEINNTIGSVGAISEEQAASTEEILSRIETLNETIKNLQEFVEKYK</sequence>
<feature type="domain" description="Methyl-accepting transducer" evidence="4">
    <location>
        <begin position="118"/>
        <end position="282"/>
    </location>
</feature>
<evidence type="ECO:0000313" key="6">
    <source>
        <dbReference type="Proteomes" id="UP000032250"/>
    </source>
</evidence>
<dbReference type="PATRIC" id="fig|1379739.3.peg.3047"/>
<comment type="caution">
    <text evidence="5">The sequence shown here is derived from an EMBL/GenBank/DDBJ whole genome shotgun (WGS) entry which is preliminary data.</text>
</comment>
<dbReference type="RefSeq" id="WP_043032174.1">
    <property type="nucleotide sequence ID" value="NZ_JXSU01000007.1"/>
</dbReference>
<feature type="coiled-coil region" evidence="3">
    <location>
        <begin position="211"/>
        <end position="242"/>
    </location>
</feature>
<name>A0A0D1A125_CLOBO</name>
<dbReference type="SUPFAM" id="SSF58104">
    <property type="entry name" value="Methyl-accepting chemotaxis protein (MCP) signaling domain"/>
    <property type="match status" value="1"/>
</dbReference>
<protein>
    <submittedName>
        <fullName evidence="5">Chemotaxis protein</fullName>
    </submittedName>
</protein>
<gene>
    <name evidence="5" type="ORF">N495_13300</name>
</gene>
<reference evidence="5 6" key="1">
    <citation type="submission" date="2014-06" db="EMBL/GenBank/DDBJ databases">
        <title>Genome characterization of distinct group I Clostridium botulinum lineages.</title>
        <authorList>
            <person name="Giordani F."/>
            <person name="Anselmo A."/>
            <person name="Fillo S."/>
            <person name="Palozzi A.M."/>
            <person name="Fortunato A."/>
            <person name="Gentile B."/>
            <person name="Ciammaruconi A."/>
            <person name="Anniballi F."/>
            <person name="De Medici D."/>
            <person name="Lista F."/>
        </authorList>
    </citation>
    <scope>NUCLEOTIDE SEQUENCE [LARGE SCALE GENOMIC DNA]</scope>
    <source>
        <strain evidence="5 6">B2 450</strain>
    </source>
</reference>
<evidence type="ECO:0000259" key="4">
    <source>
        <dbReference type="PROSITE" id="PS50111"/>
    </source>
</evidence>
<dbReference type="HOGENOM" id="CLU_043276_0_0_9"/>